<dbReference type="Proteomes" id="UP000548476">
    <property type="component" value="Unassembled WGS sequence"/>
</dbReference>
<organism evidence="4 5">
    <name type="scientific">Phytomonospora endophytica</name>
    <dbReference type="NCBI Taxonomy" id="714109"/>
    <lineage>
        <taxon>Bacteria</taxon>
        <taxon>Bacillati</taxon>
        <taxon>Actinomycetota</taxon>
        <taxon>Actinomycetes</taxon>
        <taxon>Micromonosporales</taxon>
        <taxon>Micromonosporaceae</taxon>
        <taxon>Phytomonospora</taxon>
    </lineage>
</organism>
<evidence type="ECO:0000313" key="5">
    <source>
        <dbReference type="Proteomes" id="UP000548476"/>
    </source>
</evidence>
<accession>A0A841FNQ2</accession>
<evidence type="ECO:0000259" key="3">
    <source>
        <dbReference type="Pfam" id="PF13400"/>
    </source>
</evidence>
<keyword evidence="2" id="KW-0812">Transmembrane</keyword>
<proteinExistence type="predicted"/>
<protein>
    <submittedName>
        <fullName evidence="4">Secretion/DNA translocation related TadE-like protein</fullName>
    </submittedName>
</protein>
<evidence type="ECO:0000256" key="2">
    <source>
        <dbReference type="SAM" id="Phobius"/>
    </source>
</evidence>
<dbReference type="RefSeq" id="WP_184788281.1">
    <property type="nucleotide sequence ID" value="NZ_BONT01000004.1"/>
</dbReference>
<dbReference type="NCBIfam" id="TIGR03816">
    <property type="entry name" value="tadE_like_DECH"/>
    <property type="match status" value="1"/>
</dbReference>
<keyword evidence="5" id="KW-1185">Reference proteome</keyword>
<dbReference type="EMBL" id="JACHGT010000006">
    <property type="protein sequence ID" value="MBB6035428.1"/>
    <property type="molecule type" value="Genomic_DNA"/>
</dbReference>
<feature type="transmembrane region" description="Helical" evidence="2">
    <location>
        <begin position="49"/>
        <end position="72"/>
    </location>
</feature>
<feature type="compositionally biased region" description="Polar residues" evidence="1">
    <location>
        <begin position="12"/>
        <end position="22"/>
    </location>
</feature>
<dbReference type="AlphaFoldDB" id="A0A841FNQ2"/>
<keyword evidence="2" id="KW-1133">Transmembrane helix</keyword>
<evidence type="ECO:0000256" key="1">
    <source>
        <dbReference type="SAM" id="MobiDB-lite"/>
    </source>
</evidence>
<feature type="domain" description="Putative Flp pilus-assembly TadG-like N-terminal" evidence="3">
    <location>
        <begin position="45"/>
        <end position="91"/>
    </location>
</feature>
<dbReference type="InterPro" id="IPR021202">
    <property type="entry name" value="Rv3654c-like"/>
</dbReference>
<name>A0A841FNQ2_9ACTN</name>
<feature type="region of interest" description="Disordered" evidence="1">
    <location>
        <begin position="1"/>
        <end position="40"/>
    </location>
</feature>
<keyword evidence="2" id="KW-0472">Membrane</keyword>
<comment type="caution">
    <text evidence="4">The sequence shown here is derived from an EMBL/GenBank/DDBJ whole genome shotgun (WGS) entry which is preliminary data.</text>
</comment>
<evidence type="ECO:0000313" key="4">
    <source>
        <dbReference type="EMBL" id="MBB6035428.1"/>
    </source>
</evidence>
<reference evidence="4 5" key="1">
    <citation type="submission" date="2020-08" db="EMBL/GenBank/DDBJ databases">
        <title>Genomic Encyclopedia of Type Strains, Phase IV (KMG-IV): sequencing the most valuable type-strain genomes for metagenomic binning, comparative biology and taxonomic classification.</title>
        <authorList>
            <person name="Goeker M."/>
        </authorList>
    </citation>
    <scope>NUCLEOTIDE SEQUENCE [LARGE SCALE GENOMIC DNA]</scope>
    <source>
        <strain evidence="4 5">YIM 65646</strain>
    </source>
</reference>
<dbReference type="InterPro" id="IPR028087">
    <property type="entry name" value="Tad_N"/>
</dbReference>
<dbReference type="Pfam" id="PF13400">
    <property type="entry name" value="Tad"/>
    <property type="match status" value="1"/>
</dbReference>
<gene>
    <name evidence="4" type="ORF">HNR73_003285</name>
</gene>
<sequence length="164" mass="16564">MNRSHQARPTPRSHQYHQSPRSRPTPQTPHPFRPFHPFRPGDDTGAASVSALAVALSVLLFALLGVTFATALHARHRAQSAADFAALAAAGRALEGQGEACARAAAIAGANGATVESCALEGLDAVVTVSVTPGFAPTAALGGAATAGARAGPVAPFTLNEEAP</sequence>